<dbReference type="InterPro" id="IPR000742">
    <property type="entry name" value="EGF"/>
</dbReference>
<keyword evidence="9 17" id="KW-1015">Disulfide bond</keyword>
<evidence type="ECO:0000256" key="10">
    <source>
        <dbReference type="ARBA" id="ARBA00023180"/>
    </source>
</evidence>
<evidence type="ECO:0000313" key="24">
    <source>
        <dbReference type="Ensembl" id="ENSMZEP00005035889.1"/>
    </source>
</evidence>
<dbReference type="FunFam" id="2.10.25.10:FF:000033">
    <property type="entry name" value="Laminin subunit alpha 2"/>
    <property type="match status" value="1"/>
</dbReference>
<dbReference type="Ensembl" id="ENSMZET00005037155.1">
    <property type="protein sequence ID" value="ENSMZEP00005035889.1"/>
    <property type="gene ID" value="ENSMZEG00005026795.1"/>
</dbReference>
<dbReference type="InterPro" id="IPR010307">
    <property type="entry name" value="Laminin_dom_II"/>
</dbReference>
<feature type="chain" id="PRO_5017952450" description="Laminin subunit alpha-5" evidence="19">
    <location>
        <begin position="27"/>
        <end position="3110"/>
    </location>
</feature>
<evidence type="ECO:0000256" key="17">
    <source>
        <dbReference type="PROSITE-ProRule" id="PRU00460"/>
    </source>
</evidence>
<reference evidence="24 25" key="1">
    <citation type="journal article" date="2014" name="Nature">
        <title>The genomic substrate for adaptive radiation in African cichlid fish.</title>
        <authorList>
            <person name="Brawand D."/>
            <person name="Wagner C.E."/>
            <person name="Li Y.I."/>
            <person name="Malinsky M."/>
            <person name="Keller I."/>
            <person name="Fan S."/>
            <person name="Simakov O."/>
            <person name="Ng A.Y."/>
            <person name="Lim Z.W."/>
            <person name="Bezault E."/>
            <person name="Turner-Maier J."/>
            <person name="Johnson J."/>
            <person name="Alcazar R."/>
            <person name="Noh H.J."/>
            <person name="Russell P."/>
            <person name="Aken B."/>
            <person name="Alfoldi J."/>
            <person name="Amemiya C."/>
            <person name="Azzouzi N."/>
            <person name="Baroiller J.F."/>
            <person name="Barloy-Hubler F."/>
            <person name="Berlin A."/>
            <person name="Bloomquist R."/>
            <person name="Carleton K.L."/>
            <person name="Conte M.A."/>
            <person name="D'Cotta H."/>
            <person name="Eshel O."/>
            <person name="Gaffney L."/>
            <person name="Galibert F."/>
            <person name="Gante H.F."/>
            <person name="Gnerre S."/>
            <person name="Greuter L."/>
            <person name="Guyon R."/>
            <person name="Haddad N.S."/>
            <person name="Haerty W."/>
            <person name="Harris R.M."/>
            <person name="Hofmann H.A."/>
            <person name="Hourlier T."/>
            <person name="Hulata G."/>
            <person name="Jaffe D.B."/>
            <person name="Lara M."/>
            <person name="Lee A.P."/>
            <person name="MacCallum I."/>
            <person name="Mwaiko S."/>
            <person name="Nikaido M."/>
            <person name="Nishihara H."/>
            <person name="Ozouf-Costaz C."/>
            <person name="Penman D.J."/>
            <person name="Przybylski D."/>
            <person name="Rakotomanga M."/>
            <person name="Renn S.C.P."/>
            <person name="Ribeiro F.J."/>
            <person name="Ron M."/>
            <person name="Salzburger W."/>
            <person name="Sanchez-Pulido L."/>
            <person name="Santos M.E."/>
            <person name="Searle S."/>
            <person name="Sharpe T."/>
            <person name="Swofford R."/>
            <person name="Tan F.J."/>
            <person name="Williams L."/>
            <person name="Young S."/>
            <person name="Yin S."/>
            <person name="Okada N."/>
            <person name="Kocher T.D."/>
            <person name="Miska E.A."/>
            <person name="Lander E.S."/>
            <person name="Venkatesh B."/>
            <person name="Fernald R.D."/>
            <person name="Meyer A."/>
            <person name="Ponting C.P."/>
            <person name="Streelman J.T."/>
            <person name="Lindblad-Toh K."/>
            <person name="Seehausen O."/>
            <person name="Di Palma F."/>
        </authorList>
    </citation>
    <scope>NUCLEOTIDE SEQUENCE</scope>
</reference>
<dbReference type="Pfam" id="PF00052">
    <property type="entry name" value="Laminin_B"/>
    <property type="match status" value="1"/>
</dbReference>
<evidence type="ECO:0000259" key="21">
    <source>
        <dbReference type="PROSITE" id="PS50027"/>
    </source>
</evidence>
<dbReference type="Gene3D" id="2.60.120.260">
    <property type="entry name" value="Galactose-binding domain-like"/>
    <property type="match status" value="1"/>
</dbReference>
<dbReference type="PROSITE" id="PS51117">
    <property type="entry name" value="LAMININ_NTER"/>
    <property type="match status" value="1"/>
</dbReference>
<feature type="disulfide bond" evidence="17">
    <location>
        <begin position="1455"/>
        <end position="1464"/>
    </location>
</feature>
<feature type="disulfide bond" evidence="17">
    <location>
        <begin position="1929"/>
        <end position="1941"/>
    </location>
</feature>
<dbReference type="PROSITE" id="PS00022">
    <property type="entry name" value="EGF_1"/>
    <property type="match status" value="2"/>
</dbReference>
<keyword evidence="3" id="KW-0272">Extracellular matrix</keyword>
<keyword evidence="7" id="KW-0130">Cell adhesion</keyword>
<evidence type="ECO:0000256" key="1">
    <source>
        <dbReference type="ARBA" id="ARBA00004302"/>
    </source>
</evidence>
<dbReference type="FunFam" id="2.10.25.10:FF:000083">
    <property type="entry name" value="Laminin subunit alpha"/>
    <property type="match status" value="1"/>
</dbReference>
<dbReference type="FunFam" id="2.10.25.10:FF:000209">
    <property type="entry name" value="Laminin subunit alpha 5"/>
    <property type="match status" value="1"/>
</dbReference>
<feature type="domain" description="Laminin EGF-like" evidence="21">
    <location>
        <begin position="566"/>
        <end position="612"/>
    </location>
</feature>
<keyword evidence="2" id="KW-0964">Secreted</keyword>
<reference evidence="24" key="2">
    <citation type="submission" date="2025-08" db="UniProtKB">
        <authorList>
            <consortium name="Ensembl"/>
        </authorList>
    </citation>
    <scope>IDENTIFICATION</scope>
</reference>
<feature type="domain" description="Laminin EGF-like" evidence="21">
    <location>
        <begin position="1929"/>
        <end position="1976"/>
    </location>
</feature>
<evidence type="ECO:0000259" key="22">
    <source>
        <dbReference type="PROSITE" id="PS51115"/>
    </source>
</evidence>
<dbReference type="GO" id="GO:0009887">
    <property type="term" value="P:animal organ morphogenesis"/>
    <property type="evidence" value="ECO:0007669"/>
    <property type="project" value="TreeGrafter"/>
</dbReference>
<dbReference type="GO" id="GO:0005178">
    <property type="term" value="F:integrin binding"/>
    <property type="evidence" value="ECO:0007669"/>
    <property type="project" value="UniProtKB-ARBA"/>
</dbReference>
<name>A0A3P9DN72_9CICH</name>
<evidence type="ECO:0000259" key="23">
    <source>
        <dbReference type="PROSITE" id="PS51117"/>
    </source>
</evidence>
<feature type="domain" description="Laminin G" evidence="20">
    <location>
        <begin position="2653"/>
        <end position="2815"/>
    </location>
</feature>
<feature type="disulfide bond" evidence="17">
    <location>
        <begin position="1298"/>
        <end position="1310"/>
    </location>
</feature>
<dbReference type="FunFam" id="2.10.25.10:FF:000090">
    <property type="entry name" value="laminin subunit alpha"/>
    <property type="match status" value="1"/>
</dbReference>
<feature type="disulfide bond" evidence="17">
    <location>
        <begin position="1853"/>
        <end position="1862"/>
    </location>
</feature>
<dbReference type="FunFam" id="2.10.25.10:FF:000084">
    <property type="entry name" value="Laminin subunit alpha 3"/>
    <property type="match status" value="1"/>
</dbReference>
<dbReference type="InterPro" id="IPR001791">
    <property type="entry name" value="Laminin_G"/>
</dbReference>
<dbReference type="FunFam" id="2.10.25.10:FF:000074">
    <property type="entry name" value="Laminin subunit alpha"/>
    <property type="match status" value="2"/>
</dbReference>
<dbReference type="PROSITE" id="PS01248">
    <property type="entry name" value="EGF_LAM_1"/>
    <property type="match status" value="4"/>
</dbReference>
<protein>
    <recommendedName>
        <fullName evidence="13">Laminin subunit alpha-5</fullName>
    </recommendedName>
    <alternativeName>
        <fullName evidence="14">Laminin-10 subunit alpha</fullName>
    </alternativeName>
    <alternativeName>
        <fullName evidence="16">Laminin-11 subunit alpha</fullName>
    </alternativeName>
    <alternativeName>
        <fullName evidence="15">Laminin-15 subunit alpha</fullName>
    </alternativeName>
</protein>
<comment type="caution">
    <text evidence="17">Lacks conserved residue(s) required for the propagation of feature annotation.</text>
</comment>
<dbReference type="InterPro" id="IPR002049">
    <property type="entry name" value="LE_dom"/>
</dbReference>
<evidence type="ECO:0000256" key="11">
    <source>
        <dbReference type="ARBA" id="ARBA00023292"/>
    </source>
</evidence>
<comment type="subcellular location">
    <subcellularLocation>
        <location evidence="1">Secreted</location>
        <location evidence="1">Extracellular space</location>
        <location evidence="1">Extracellular matrix</location>
        <location evidence="1">Basement membrane</location>
    </subcellularLocation>
</comment>
<dbReference type="GeneTree" id="ENSGT00940000156537"/>
<feature type="disulfide bond" evidence="17">
    <location>
        <begin position="1436"/>
        <end position="1453"/>
    </location>
</feature>
<feature type="disulfide bond" evidence="17">
    <location>
        <begin position="711"/>
        <end position="720"/>
    </location>
</feature>
<dbReference type="SMART" id="SM00281">
    <property type="entry name" value="LamB"/>
    <property type="match status" value="1"/>
</dbReference>
<dbReference type="InterPro" id="IPR013320">
    <property type="entry name" value="ConA-like_dom_sf"/>
</dbReference>
<keyword evidence="10" id="KW-0325">Glycoprotein</keyword>
<feature type="disulfide bond" evidence="17">
    <location>
        <begin position="1300"/>
        <end position="1317"/>
    </location>
</feature>
<dbReference type="PROSITE" id="PS50025">
    <property type="entry name" value="LAM_G_DOMAIN"/>
    <property type="match status" value="3"/>
</dbReference>
<dbReference type="PRINTS" id="PR00011">
    <property type="entry name" value="EGFLAMININ"/>
</dbReference>
<feature type="domain" description="Laminin G" evidence="20">
    <location>
        <begin position="2369"/>
        <end position="2553"/>
    </location>
</feature>
<dbReference type="PROSITE" id="PS51115">
    <property type="entry name" value="LAMININ_IVA"/>
    <property type="match status" value="1"/>
</dbReference>
<dbReference type="InterPro" id="IPR000034">
    <property type="entry name" value="Laminin_IV"/>
</dbReference>
<feature type="disulfide bond" evidence="17">
    <location>
        <begin position="586"/>
        <end position="595"/>
    </location>
</feature>
<evidence type="ECO:0000256" key="5">
    <source>
        <dbReference type="ARBA" id="ARBA00022737"/>
    </source>
</evidence>
<feature type="disulfide bond" evidence="17">
    <location>
        <begin position="1901"/>
        <end position="1910"/>
    </location>
</feature>
<dbReference type="PANTHER" id="PTHR10574">
    <property type="entry name" value="NETRIN/LAMININ-RELATED"/>
    <property type="match status" value="1"/>
</dbReference>
<feature type="disulfide bond" evidence="17">
    <location>
        <begin position="498"/>
        <end position="507"/>
    </location>
</feature>
<dbReference type="SUPFAM" id="SSF57196">
    <property type="entry name" value="EGF/Laminin"/>
    <property type="match status" value="16"/>
</dbReference>
<dbReference type="GO" id="GO:0009888">
    <property type="term" value="P:tissue development"/>
    <property type="evidence" value="ECO:0007669"/>
    <property type="project" value="TreeGrafter"/>
</dbReference>
<feature type="domain" description="Laminin IV type A" evidence="22">
    <location>
        <begin position="1508"/>
        <end position="1688"/>
    </location>
</feature>
<dbReference type="InterPro" id="IPR056863">
    <property type="entry name" value="LMN_ATRN_NET-like_EGF"/>
</dbReference>
<dbReference type="PANTHER" id="PTHR10574:SF406">
    <property type="entry name" value="LAMININ SUBUNIT ALPHA 5"/>
    <property type="match status" value="1"/>
</dbReference>
<dbReference type="GO" id="GO:0005576">
    <property type="term" value="C:extracellular region"/>
    <property type="evidence" value="ECO:0007669"/>
    <property type="project" value="UniProtKB-ARBA"/>
</dbReference>
<dbReference type="Pfam" id="PF02210">
    <property type="entry name" value="Laminin_G_2"/>
    <property type="match status" value="2"/>
</dbReference>
<dbReference type="Gene3D" id="2.10.25.10">
    <property type="entry name" value="Laminin"/>
    <property type="match status" value="18"/>
</dbReference>
<feature type="domain" description="Laminin G" evidence="20">
    <location>
        <begin position="2811"/>
        <end position="2966"/>
    </location>
</feature>
<comment type="subunit">
    <text evidence="12">Laminin is a complex glycoprotein, consisting of three different polypeptide chains (alpha, beta, gamma), which are bound to each other by disulfide bonds into a cross-shaped molecule comprising one long and three short arms with globules at each end. Alpha-5 is a subunit of laminin-10 (laminin-511), laminin-11 (laminin-521) and laminin-15 (laminin-523).</text>
</comment>
<keyword evidence="11 17" id="KW-0424">Laminin EGF-like domain</keyword>
<feature type="disulfide bond" evidence="17">
    <location>
        <begin position="1409"/>
        <end position="1418"/>
    </location>
</feature>
<feature type="domain" description="Laminin EGF-like" evidence="21">
    <location>
        <begin position="1882"/>
        <end position="1928"/>
    </location>
</feature>
<keyword evidence="25" id="KW-1185">Reference proteome</keyword>
<evidence type="ECO:0000259" key="20">
    <source>
        <dbReference type="PROSITE" id="PS50025"/>
    </source>
</evidence>
<feature type="disulfide bond" evidence="17">
    <location>
        <begin position="394"/>
        <end position="403"/>
    </location>
</feature>
<evidence type="ECO:0000256" key="6">
    <source>
        <dbReference type="ARBA" id="ARBA00022869"/>
    </source>
</evidence>
<dbReference type="SMART" id="SM00181">
    <property type="entry name" value="EGF"/>
    <property type="match status" value="14"/>
</dbReference>
<dbReference type="FunFam" id="2.10.25.10:FF:000051">
    <property type="entry name" value="Laminin subunit alpha 4"/>
    <property type="match status" value="1"/>
</dbReference>
<dbReference type="SMART" id="SM00282">
    <property type="entry name" value="LamG"/>
    <property type="match status" value="4"/>
</dbReference>
<dbReference type="STRING" id="106582.ENSMZEP00005035889"/>
<feature type="domain" description="Laminin EGF-like" evidence="21">
    <location>
        <begin position="1723"/>
        <end position="1772"/>
    </location>
</feature>
<sequence length="3110" mass="340630">MVSGPARLSELLWLLLVNCCWRLASAQELPTNGVNGYSLHPPYFNLAEGTKITATATCGEDDTGRSVQDLYCKLVGGPVSGDPSQTIQYCDICSQGHSDRAHPITNAIDGTERWWQSPPLSRSTEFNEVNVTLDLGQLFHVAYVLIKFANSPRPDLWVLERSVDFGQTYQPWQYFAASKRDCIERFGQSTIERISHDDDIVCTIEYSRIVPLENGEIVVSLVNGRPGAMNFSYSPVLREFTKATNIRLRFLRTNTLLGHLMGKALRDPTVTRRYYYSIKDISIGGRCVCNGHAEACNAKDPSNPYLQCDCQHHTCGVSCDQCCPGYHQLAWKPATTYSANECEHHTTGVNCERCVPTYYRSPDHAIDSPLACSCDCDVEFTDGTCEDLTGRCFCKPNYTGENCDSCAAGFTGFPECYNGEARPAGEIIDCECSAAGTVENSCRADPRTGTCICKPGFTGDHCDACAPGFYGLSCEACQCAGPGCLDGSCDEVTGHGVCRGGFLGPQCDRCAPGYFSYPLCQCGCSSLGSLPEGCDAAGRCLCRPEFQGPRCEQCRSGFHSYPDCKCTCDPRTSLDSSCTASGHCHCRPNYSGASCDQCAPGYYGYPSCTCQCSPEGSRYSSCDQLTGHCVCLPSVVGLRCDSCAHGAYGFPTCQGRCECRLHVGGLACDTCKPLYWNLSPDTPEGCSCECNVAGTVSAVAECAQESGQCHCKPNVCSGTCSTCKDGFFNLQESDYFGCRCQCDIGGAVGPSCGERSGHCRCRPSVEGPKCNRPRPDHYFPDLHHLKFEIEEGSMLDGRPVRFGYNPQEFPNFSWRGYAQMSPIQSKVLVSVSVDSPDVFFVVLRYVNRRGSDVWGRMTVVEDGRSHHCGNSEQSKPIVFAPSVEPTFVNVPFVEPFVLNPGTWTVVIEAEGVLLLQDYLVLLPSAYYEAPILQIRVSEPCTYSPAPDASQCLLYKYLSLDSFPSISGNDASCRNDNHLPRPCPTEKVSPRHPDMAVCSGLDISVELRGRLSSPGDYVLVLEYSSEEELPQTLSVTVNVPGARMHRHRVTLLQCRYFLCRVVAVDERNRVAVFSLPSDAEIQLTADRATFFLHKVYLVPRQQFSMEHVAPRVHCIGTHGHFSPDSCVPSRFLTPSDSLFLKEGQSSSTNAVMYSARVHALGRYVFILHYHQPLHPTYPVQVFINGGRIWQHVNASFCPHAYGCRDVLVSENQIILDVTDHELLVTVQIPGGKTLWLDYLLVVPESSYSSSYLSEEPLDKSYDFIRLCGQNSFYIPSSSPFCLSSAISLSAFVNNGALPCACHEVGAESDTCERFGGQCRCRPNVIGRDCSTCATGYWGFPNCRCNCGSRLCEPVTGDCICPPRTVLPECTECEPQTFGCHPLVGCEVCNCSHAGIIAPDVSCDTLSGQCCQNNIVGRQCDRCAPGFYGYPNCRPCDCNEAGAEEEVCDPSTGQCLCKENVQGPRCDQCRDGTFHLDPTNPKGCTSCFCFGATGRCHSSSMRRTESLQVMDMEGWVLLGADRQEVPVIVYPDQDLVEADITDVPDVYQELYWHAPNTYLGDKVSSYGGYLRYRLHTQTMRGDVLPLPAEAPKPDIILKGNQMTLVFMEREYSSPEEPHLGIVHIVEGSFRHFRTGNPVSREELMMVLVGLESLQIRALHSQSAQSVSLRGAVLEGAESLPVGRHANNVEICMCPANYLGDSCQQRCAPGYYRDTIGLFLGKCVPCSCNGHSDQCLDGSGICNCRHNTAGDHCETCQGGFLGNNSVDGQAVTCSSCPCPLRAPSNFAEGCVQRGDSMQCRCMPGYAGPNCERCAPGFYGNPVVLGSRCQTCDCSGNSDPNMLFTDCHPLTGHCLSCMHNTAGPRCESCAPGYYGDAINAKNCTECDCSPCGTESCDPHSGQCRCKPGVTGPLCDRCEDGSFGFDSCSGCRKCDCDAAAALVQPCDPQSGQCACRPGVSDSSCRQCAPGFWDYGPNGCKCDCRGGHCDPRTGECRCPDGMTGRQCDVCLQRYSVPTEDLHGIHCECDSCVVVLLEDLERLDDDFLSASARLRSLNASSVARAQLQSLDKSMEDAARAIEDYNNTLQDSLSRTDMLEAEISTISEDIDELQNKLDRVSRQLVDRHEENDNLTRSISDRLSRLHADTMDLRDALNEAVNNTARAAEINNANEKSLDDRRVVDLQMKSTEVRKQLNVSADHLHQVNNDVWSMVQNSKEEYEHLAAQLDGARMLLAQKVQNLSQTNSKIPLVEKAEKHAELLGALAMNLSKQTAAKANRTATGINDTLRPIKEKLDEWQHTYGDANATSEDINTALMDANNTLSAVHRLGEAIPELLKRLGDLQNYSVQMPNISENINRIRQLIEQARNTANKVSVSMKFNGRSGVQVRTPPNLADLAAYTSMKLHIKLPDAVRTRRQDPSNSQFVFYLGNKNPGQEFLGMALVGKRLHWYFNVGGETAVVKMKNDIQSKGRFSTVSLEMLQHGLMSVSVDTSTSKYSEKAEGDQGLLKLSANDTVFYVGGYPNTFTFKGCIELDYLNEEVISLYSFVDVFNLNTTVDIPCATRATSEPYVSDGAYFDGTGYAKFNFSQSGKGYFVQQEIKLQSQNGILLMMQNELKDKFSKTGSVKACIRNVKEKQQYISLKNVETYGVSFGCHDKLLLAREGYFPGQSYLNFNVMDASSIMNNFFAGLGFRTETTDGLMFFHKNQEDVCQVFLQKGHIVVQAGNKAIKTQKTYNDDISHYVTIYNIRLYVDDVLETSTQTTVNPTMKTVLSTMGNTFLGGMPEGPNNLVGCITNVFIESRNTRDSCQGEVSHHERGATHFSGSTHSFQRYDILPSSFGSRPHISMLLRINSSDGLVLSATSRQRGGGVMTLTVSNGHLLLQFGKKFNLRSYRKYNDDQWHTLQVFIKLEGQKMSLIVDGISVQSNRISGRDRTRLTAPLYAGGSGFVGCIRDLMLNGAPAGDPAHSQGTVPCFATPLQPGAYFSGWGGHIMIESLALSRDLEIQLEVRPIVDSGLLLHAGTSSDHHLSLFLIQGKVKKNNVLQLHVDGASERAVGPKKGRSTGPKEAVYLGGVPGITVPGLPPGLASFHGCVRRASINNRAAPLSKPLAVHGAVGT</sequence>
<feature type="disulfide bond" evidence="17">
    <location>
        <begin position="1950"/>
        <end position="1959"/>
    </location>
</feature>
<dbReference type="FunFam" id="2.10.25.10:FF:000011">
    <property type="entry name" value="Cadherin EGF LAG seven-pass G-type receptor"/>
    <property type="match status" value="2"/>
</dbReference>
<dbReference type="FunFam" id="2.10.25.10:FF:000034">
    <property type="entry name" value="Laminin subunit alpha 3"/>
    <property type="match status" value="2"/>
</dbReference>
<dbReference type="SUPFAM" id="SSF49899">
    <property type="entry name" value="Concanavalin A-like lectins/glucanases"/>
    <property type="match status" value="4"/>
</dbReference>
<dbReference type="Pfam" id="PF24973">
    <property type="entry name" value="EGF_LMN_ATRN"/>
    <property type="match status" value="1"/>
</dbReference>
<dbReference type="FunFam" id="2.10.25.10:FF:000405">
    <property type="entry name" value="Laminin subunit alpha 5"/>
    <property type="match status" value="1"/>
</dbReference>
<keyword evidence="4 19" id="KW-0732">Signal</keyword>
<feature type="disulfide bond" evidence="17">
    <location>
        <begin position="453"/>
        <end position="462"/>
    </location>
</feature>
<dbReference type="CDD" id="cd00055">
    <property type="entry name" value="EGF_Lam"/>
    <property type="match status" value="18"/>
</dbReference>
<dbReference type="Pfam" id="PF00055">
    <property type="entry name" value="Laminin_N"/>
    <property type="match status" value="1"/>
</dbReference>
<evidence type="ECO:0000256" key="2">
    <source>
        <dbReference type="ARBA" id="ARBA00022525"/>
    </source>
</evidence>
<feature type="disulfide bond" evidence="17">
    <location>
        <begin position="477"/>
        <end position="489"/>
    </location>
</feature>
<evidence type="ECO:0000313" key="25">
    <source>
        <dbReference type="Proteomes" id="UP000265160"/>
    </source>
</evidence>
<evidence type="ECO:0000256" key="7">
    <source>
        <dbReference type="ARBA" id="ARBA00022889"/>
    </source>
</evidence>
<dbReference type="GO" id="GO:0043259">
    <property type="term" value="C:laminin-10 complex"/>
    <property type="evidence" value="ECO:0007669"/>
    <property type="project" value="UniProtKB-ARBA"/>
</dbReference>
<evidence type="ECO:0000256" key="19">
    <source>
        <dbReference type="SAM" id="SignalP"/>
    </source>
</evidence>
<dbReference type="FunFam" id="2.10.25.10:FF:000388">
    <property type="entry name" value="Laminin subunit alpha"/>
    <property type="match status" value="1"/>
</dbReference>
<evidence type="ECO:0000256" key="15">
    <source>
        <dbReference type="ARBA" id="ARBA00078366"/>
    </source>
</evidence>
<organism evidence="24 25">
    <name type="scientific">Maylandia zebra</name>
    <name type="common">zebra mbuna</name>
    <dbReference type="NCBI Taxonomy" id="106582"/>
    <lineage>
        <taxon>Eukaryota</taxon>
        <taxon>Metazoa</taxon>
        <taxon>Chordata</taxon>
        <taxon>Craniata</taxon>
        <taxon>Vertebrata</taxon>
        <taxon>Euteleostomi</taxon>
        <taxon>Actinopterygii</taxon>
        <taxon>Neopterygii</taxon>
        <taxon>Teleostei</taxon>
        <taxon>Neoteleostei</taxon>
        <taxon>Acanthomorphata</taxon>
        <taxon>Ovalentaria</taxon>
        <taxon>Cichlomorphae</taxon>
        <taxon>Cichliformes</taxon>
        <taxon>Cichlidae</taxon>
        <taxon>African cichlids</taxon>
        <taxon>Pseudocrenilabrinae</taxon>
        <taxon>Haplochromini</taxon>
        <taxon>Maylandia</taxon>
        <taxon>Maylandia zebra complex</taxon>
    </lineage>
</organism>
<feature type="disulfide bond" evidence="17">
    <location>
        <begin position="1434"/>
        <end position="1446"/>
    </location>
</feature>
<feature type="disulfide bond" evidence="17">
    <location>
        <begin position="430"/>
        <end position="442"/>
    </location>
</feature>
<feature type="disulfide bond" evidence="17">
    <location>
        <begin position="1931"/>
        <end position="1948"/>
    </location>
</feature>
<feature type="disulfide bond" evidence="17">
    <location>
        <begin position="1741"/>
        <end position="1750"/>
    </location>
</feature>
<feature type="domain" description="Laminin EGF-like" evidence="21">
    <location>
        <begin position="688"/>
        <end position="740"/>
    </location>
</feature>
<feature type="domain" description="Laminin EGF-like" evidence="21">
    <location>
        <begin position="1434"/>
        <end position="1484"/>
    </location>
</feature>
<keyword evidence="5" id="KW-0677">Repeat</keyword>
<dbReference type="FunFam" id="2.60.120.260:FF:000022">
    <property type="entry name" value="Laminin subunit alpha 5"/>
    <property type="match status" value="1"/>
</dbReference>
<dbReference type="Pfam" id="PF00053">
    <property type="entry name" value="EGF_laminin"/>
    <property type="match status" value="18"/>
</dbReference>
<evidence type="ECO:0000256" key="16">
    <source>
        <dbReference type="ARBA" id="ARBA00081617"/>
    </source>
</evidence>
<feature type="domain" description="Laminin EGF-like" evidence="21">
    <location>
        <begin position="1387"/>
        <end position="1433"/>
    </location>
</feature>
<dbReference type="GO" id="GO:0071711">
    <property type="term" value="P:basement membrane organization"/>
    <property type="evidence" value="ECO:0007669"/>
    <property type="project" value="UniProtKB-ARBA"/>
</dbReference>
<evidence type="ECO:0000256" key="13">
    <source>
        <dbReference type="ARBA" id="ARBA00072596"/>
    </source>
</evidence>
<feature type="domain" description="Laminin EGF-like" evidence="21">
    <location>
        <begin position="430"/>
        <end position="476"/>
    </location>
</feature>
<dbReference type="InterPro" id="IPR050440">
    <property type="entry name" value="Laminin/Netrin_ECM"/>
</dbReference>
<evidence type="ECO:0000256" key="9">
    <source>
        <dbReference type="ARBA" id="ARBA00023157"/>
    </source>
</evidence>
<dbReference type="InterPro" id="IPR008211">
    <property type="entry name" value="Laminin_N"/>
</dbReference>
<feature type="coiled-coil region" evidence="18">
    <location>
        <begin position="2060"/>
        <end position="2122"/>
    </location>
</feature>
<evidence type="ECO:0000256" key="14">
    <source>
        <dbReference type="ARBA" id="ARBA00077092"/>
    </source>
</evidence>
<dbReference type="GO" id="GO:0007411">
    <property type="term" value="P:axon guidance"/>
    <property type="evidence" value="ECO:0007669"/>
    <property type="project" value="TreeGrafter"/>
</dbReference>
<dbReference type="FunFam" id="2.10.25.10:FF:000082">
    <property type="entry name" value="Laminin subunit alpha 1"/>
    <property type="match status" value="1"/>
</dbReference>
<keyword evidence="8 18" id="KW-0175">Coiled coil</keyword>
<feature type="domain" description="Laminin EGF-like" evidence="21">
    <location>
        <begin position="1298"/>
        <end position="1343"/>
    </location>
</feature>
<evidence type="ECO:0000256" key="4">
    <source>
        <dbReference type="ARBA" id="ARBA00022729"/>
    </source>
</evidence>
<feature type="domain" description="Laminin EGF-like" evidence="21">
    <location>
        <begin position="1828"/>
        <end position="1881"/>
    </location>
</feature>
<proteinExistence type="predicted"/>
<keyword evidence="6" id="KW-0084">Basement membrane</keyword>
<feature type="domain" description="Laminin EGF-like" evidence="21">
    <location>
        <begin position="374"/>
        <end position="418"/>
    </location>
</feature>
<feature type="domain" description="Laminin N-terminal" evidence="23">
    <location>
        <begin position="35"/>
        <end position="286"/>
    </location>
</feature>
<dbReference type="CDD" id="cd00110">
    <property type="entry name" value="LamG"/>
    <property type="match status" value="4"/>
</dbReference>
<dbReference type="SMART" id="SM00180">
    <property type="entry name" value="EGF_Lam"/>
    <property type="match status" value="20"/>
</dbReference>
<evidence type="ECO:0000256" key="8">
    <source>
        <dbReference type="ARBA" id="ARBA00023054"/>
    </source>
</evidence>
<dbReference type="GO" id="GO:0005201">
    <property type="term" value="F:extracellular matrix structural constituent"/>
    <property type="evidence" value="ECO:0007669"/>
    <property type="project" value="TreeGrafter"/>
</dbReference>
<dbReference type="GO" id="GO:0016477">
    <property type="term" value="P:cell migration"/>
    <property type="evidence" value="ECO:0007669"/>
    <property type="project" value="UniProtKB-ARBA"/>
</dbReference>
<dbReference type="FunFam" id="2.10.25.10:FF:000188">
    <property type="entry name" value="Laminin subunit gamma 2"/>
    <property type="match status" value="1"/>
</dbReference>
<dbReference type="GO" id="GO:0006950">
    <property type="term" value="P:response to stress"/>
    <property type="evidence" value="ECO:0007669"/>
    <property type="project" value="UniProtKB-ARBA"/>
</dbReference>
<evidence type="ECO:0000256" key="18">
    <source>
        <dbReference type="SAM" id="Coils"/>
    </source>
</evidence>
<dbReference type="PROSITE" id="PS50027">
    <property type="entry name" value="EGF_LAM_2"/>
    <property type="match status" value="12"/>
</dbReference>
<evidence type="ECO:0000256" key="12">
    <source>
        <dbReference type="ARBA" id="ARBA00063580"/>
    </source>
</evidence>
<dbReference type="Gene3D" id="2.60.120.200">
    <property type="match status" value="5"/>
</dbReference>
<accession>A0A3P9DN72</accession>
<feature type="signal peptide" evidence="19">
    <location>
        <begin position="1"/>
        <end position="26"/>
    </location>
</feature>
<feature type="disulfide bond" evidence="17">
    <location>
        <begin position="1865"/>
        <end position="1879"/>
    </location>
</feature>
<evidence type="ECO:0000256" key="3">
    <source>
        <dbReference type="ARBA" id="ARBA00022530"/>
    </source>
</evidence>
<feature type="disulfide bond" evidence="17">
    <location>
        <begin position="1319"/>
        <end position="1328"/>
    </location>
</feature>
<dbReference type="Pfam" id="PF00054">
    <property type="entry name" value="Laminin_G_1"/>
    <property type="match status" value="1"/>
</dbReference>
<dbReference type="Pfam" id="PF06009">
    <property type="entry name" value="Laminin_II"/>
    <property type="match status" value="1"/>
</dbReference>
<dbReference type="GO" id="GO:0034446">
    <property type="term" value="P:substrate adhesion-dependent cell spreading"/>
    <property type="evidence" value="ECO:0007669"/>
    <property type="project" value="UniProtKB-ARBA"/>
</dbReference>
<feature type="disulfide bond" evidence="17">
    <location>
        <begin position="566"/>
        <end position="578"/>
    </location>
</feature>
<dbReference type="SMART" id="SM00136">
    <property type="entry name" value="LamNT"/>
    <property type="match status" value="1"/>
</dbReference>
<feature type="domain" description="Laminin EGF-like" evidence="21">
    <location>
        <begin position="477"/>
        <end position="522"/>
    </location>
</feature>
<dbReference type="Proteomes" id="UP000265160">
    <property type="component" value="LG20"/>
</dbReference>
<reference evidence="24" key="3">
    <citation type="submission" date="2025-09" db="UniProtKB">
        <authorList>
            <consortium name="Ensembl"/>
        </authorList>
    </citation>
    <scope>IDENTIFICATION</scope>
</reference>